<dbReference type="EMBL" id="LWAE01000002">
    <property type="protein sequence ID" value="KZL92911.1"/>
    <property type="molecule type" value="Genomic_DNA"/>
</dbReference>
<dbReference type="RefSeq" id="WP_066622714.1">
    <property type="nucleotide sequence ID" value="NZ_FQXL01000047.1"/>
</dbReference>
<proteinExistence type="predicted"/>
<dbReference type="PATRIC" id="fig|1121326.3.peg.2737"/>
<reference evidence="3 4" key="1">
    <citation type="submission" date="2016-04" db="EMBL/GenBank/DDBJ databases">
        <title>Genome sequence of Clostridium magnum DSM 2767.</title>
        <authorList>
            <person name="Poehlein A."/>
            <person name="Uhlig R."/>
            <person name="Fischer R."/>
            <person name="Bahl H."/>
            <person name="Daniel R."/>
        </authorList>
    </citation>
    <scope>NUCLEOTIDE SEQUENCE [LARGE SCALE GENOMIC DNA]</scope>
    <source>
        <strain evidence="3 4">DSM 2767</strain>
    </source>
</reference>
<keyword evidence="1" id="KW-0479">Metal-binding</keyword>
<organism evidence="3 4">
    <name type="scientific">Clostridium magnum DSM 2767</name>
    <dbReference type="NCBI Taxonomy" id="1121326"/>
    <lineage>
        <taxon>Bacteria</taxon>
        <taxon>Bacillati</taxon>
        <taxon>Bacillota</taxon>
        <taxon>Clostridia</taxon>
        <taxon>Eubacteriales</taxon>
        <taxon>Clostridiaceae</taxon>
        <taxon>Clostridium</taxon>
    </lineage>
</organism>
<dbReference type="AlphaFoldDB" id="A0A162TQ47"/>
<sequence length="71" mass="8018">MKKRILVEGMKCCNCVKHVKADLEELKGVTSVTVDLDSKTAIIEAVRDIQDNDIKRAIIDTRYQVVSIEEV</sequence>
<evidence type="ECO:0000259" key="2">
    <source>
        <dbReference type="PROSITE" id="PS50846"/>
    </source>
</evidence>
<evidence type="ECO:0000313" key="4">
    <source>
        <dbReference type="Proteomes" id="UP000076603"/>
    </source>
</evidence>
<name>A0A162TQ47_9CLOT</name>
<dbReference type="STRING" id="1121326.CLMAG_27250"/>
<accession>A0A162TQ47</accession>
<feature type="domain" description="HMA" evidence="2">
    <location>
        <begin position="1"/>
        <end position="66"/>
    </location>
</feature>
<dbReference type="PROSITE" id="PS01047">
    <property type="entry name" value="HMA_1"/>
    <property type="match status" value="1"/>
</dbReference>
<dbReference type="Proteomes" id="UP000076603">
    <property type="component" value="Unassembled WGS sequence"/>
</dbReference>
<dbReference type="GO" id="GO:0016152">
    <property type="term" value="F:mercury (II) reductase (NADP+) activity"/>
    <property type="evidence" value="ECO:0007669"/>
    <property type="project" value="UniProtKB-EC"/>
</dbReference>
<dbReference type="CDD" id="cd00371">
    <property type="entry name" value="HMA"/>
    <property type="match status" value="1"/>
</dbReference>
<dbReference type="InterPro" id="IPR036163">
    <property type="entry name" value="HMA_dom_sf"/>
</dbReference>
<dbReference type="SUPFAM" id="SSF55008">
    <property type="entry name" value="HMA, heavy metal-associated domain"/>
    <property type="match status" value="1"/>
</dbReference>
<dbReference type="InterPro" id="IPR017969">
    <property type="entry name" value="Heavy-metal-associated_CS"/>
</dbReference>
<dbReference type="OrthoDB" id="9813965at2"/>
<dbReference type="EC" id="1.16.1.1" evidence="3"/>
<dbReference type="Pfam" id="PF00403">
    <property type="entry name" value="HMA"/>
    <property type="match status" value="1"/>
</dbReference>
<evidence type="ECO:0000313" key="3">
    <source>
        <dbReference type="EMBL" id="KZL92911.1"/>
    </source>
</evidence>
<dbReference type="Gene3D" id="3.30.70.100">
    <property type="match status" value="1"/>
</dbReference>
<protein>
    <submittedName>
        <fullName evidence="3">Mercuric reductase</fullName>
        <ecNumber evidence="3">1.16.1.1</ecNumber>
    </submittedName>
</protein>
<gene>
    <name evidence="3" type="primary">merA</name>
    <name evidence="3" type="ORF">CLMAG_27250</name>
</gene>
<dbReference type="InterPro" id="IPR006121">
    <property type="entry name" value="HMA_dom"/>
</dbReference>
<dbReference type="PROSITE" id="PS50846">
    <property type="entry name" value="HMA_2"/>
    <property type="match status" value="1"/>
</dbReference>
<comment type="caution">
    <text evidence="3">The sequence shown here is derived from an EMBL/GenBank/DDBJ whole genome shotgun (WGS) entry which is preliminary data.</text>
</comment>
<keyword evidence="3" id="KW-0560">Oxidoreductase</keyword>
<keyword evidence="4" id="KW-1185">Reference proteome</keyword>
<dbReference type="GO" id="GO:0046872">
    <property type="term" value="F:metal ion binding"/>
    <property type="evidence" value="ECO:0007669"/>
    <property type="project" value="UniProtKB-KW"/>
</dbReference>
<evidence type="ECO:0000256" key="1">
    <source>
        <dbReference type="ARBA" id="ARBA00022723"/>
    </source>
</evidence>